<protein>
    <submittedName>
        <fullName evidence="6">NAD(P)-dependent oxidoreductase</fullName>
    </submittedName>
</protein>
<dbReference type="Pfam" id="PF01370">
    <property type="entry name" value="Epimerase"/>
    <property type="match status" value="1"/>
</dbReference>
<dbReference type="RefSeq" id="WP_305001146.1">
    <property type="nucleotide sequence ID" value="NZ_JAUQUB010000001.1"/>
</dbReference>
<reference evidence="6 7" key="1">
    <citation type="submission" date="2023-07" db="EMBL/GenBank/DDBJ databases">
        <title>Protaetiibacter sp. nov WY-16 isolated from soil.</title>
        <authorList>
            <person name="Liu B."/>
            <person name="Wan Y."/>
        </authorList>
    </citation>
    <scope>NUCLEOTIDE SEQUENCE [LARGE SCALE GENOMIC DNA]</scope>
    <source>
        <strain evidence="6 7">WY-16</strain>
    </source>
</reference>
<evidence type="ECO:0000256" key="3">
    <source>
        <dbReference type="ARBA" id="ARBA00023002"/>
    </source>
</evidence>
<feature type="domain" description="NAD-dependent epimerase/dehydratase" evidence="5">
    <location>
        <begin position="4"/>
        <end position="162"/>
    </location>
</feature>
<dbReference type="InterPro" id="IPR036291">
    <property type="entry name" value="NAD(P)-bd_dom_sf"/>
</dbReference>
<accession>A0ABT9BI59</accession>
<keyword evidence="4" id="KW-0520">NAD</keyword>
<organism evidence="6 7">
    <name type="scientific">Antiquaquibacter soli</name>
    <dbReference type="NCBI Taxonomy" id="3064523"/>
    <lineage>
        <taxon>Bacteria</taxon>
        <taxon>Bacillati</taxon>
        <taxon>Actinomycetota</taxon>
        <taxon>Actinomycetes</taxon>
        <taxon>Micrococcales</taxon>
        <taxon>Microbacteriaceae</taxon>
        <taxon>Antiquaquibacter</taxon>
    </lineage>
</organism>
<dbReference type="Gene3D" id="3.40.50.720">
    <property type="entry name" value="NAD(P)-binding Rossmann-like Domain"/>
    <property type="match status" value="1"/>
</dbReference>
<dbReference type="PANTHER" id="PTHR43103">
    <property type="entry name" value="NUCLEOSIDE-DIPHOSPHATE-SUGAR EPIMERASE"/>
    <property type="match status" value="1"/>
</dbReference>
<proteinExistence type="inferred from homology"/>
<evidence type="ECO:0000313" key="7">
    <source>
        <dbReference type="Proteomes" id="UP001241072"/>
    </source>
</evidence>
<evidence type="ECO:0000256" key="4">
    <source>
        <dbReference type="ARBA" id="ARBA00023027"/>
    </source>
</evidence>
<gene>
    <name evidence="6" type="ORF">Q5716_00575</name>
</gene>
<name>A0ABT9BI59_9MICO</name>
<dbReference type="PRINTS" id="PR00081">
    <property type="entry name" value="GDHRDH"/>
</dbReference>
<comment type="similarity">
    <text evidence="2">Belongs to the NAD(P)-dependent epimerase/dehydratase family.</text>
</comment>
<dbReference type="InterPro" id="IPR020904">
    <property type="entry name" value="Sc_DH/Rdtase_CS"/>
</dbReference>
<evidence type="ECO:0000259" key="5">
    <source>
        <dbReference type="Pfam" id="PF01370"/>
    </source>
</evidence>
<keyword evidence="3" id="KW-0560">Oxidoreductase</keyword>
<sequence>MQSIVITGAAGRIGRTIAPLLEREGRRLVLLDHEVPADATGDWVEATVTDRDALAAALAGADTVVHLAGIPVEDEWESILSTNIDGTHAVLSAAHDAGVGRVLLASSIHAAGYWSAADLHDHPFEPRPDTLYGVSKAAMEALGSVFADRFGMSIVSARICTFLEHPAVDAVPGRTIATWLSPADMVRLVEAVVALEEPGHHLVWAVSANAQGWFPLEAGRAIGFEPQDDAVQWFLDRDGRTPDLPSRDDLLAGGFVGDGHPLGERWG</sequence>
<comment type="similarity">
    <text evidence="1">Belongs to the short-chain dehydrogenases/reductases (SDR) family.</text>
</comment>
<dbReference type="SUPFAM" id="SSF51735">
    <property type="entry name" value="NAD(P)-binding Rossmann-fold domains"/>
    <property type="match status" value="1"/>
</dbReference>
<keyword evidence="7" id="KW-1185">Reference proteome</keyword>
<comment type="caution">
    <text evidence="6">The sequence shown here is derived from an EMBL/GenBank/DDBJ whole genome shotgun (WGS) entry which is preliminary data.</text>
</comment>
<dbReference type="CDD" id="cd08946">
    <property type="entry name" value="SDR_e"/>
    <property type="match status" value="1"/>
</dbReference>
<evidence type="ECO:0000313" key="6">
    <source>
        <dbReference type="EMBL" id="MDO7880715.1"/>
    </source>
</evidence>
<evidence type="ECO:0000256" key="1">
    <source>
        <dbReference type="ARBA" id="ARBA00006484"/>
    </source>
</evidence>
<dbReference type="PROSITE" id="PS00061">
    <property type="entry name" value="ADH_SHORT"/>
    <property type="match status" value="1"/>
</dbReference>
<dbReference type="InterPro" id="IPR002347">
    <property type="entry name" value="SDR_fam"/>
</dbReference>
<evidence type="ECO:0000256" key="2">
    <source>
        <dbReference type="ARBA" id="ARBA00007637"/>
    </source>
</evidence>
<dbReference type="Proteomes" id="UP001241072">
    <property type="component" value="Unassembled WGS sequence"/>
</dbReference>
<dbReference type="PANTHER" id="PTHR43103:SF5">
    <property type="entry name" value="4-EPIMERASE, PUTATIVE (AFU_ORTHOLOGUE AFUA_7G00360)-RELATED"/>
    <property type="match status" value="1"/>
</dbReference>
<dbReference type="InterPro" id="IPR001509">
    <property type="entry name" value="Epimerase_deHydtase"/>
</dbReference>
<dbReference type="EMBL" id="JAUQUB010000001">
    <property type="protein sequence ID" value="MDO7880715.1"/>
    <property type="molecule type" value="Genomic_DNA"/>
</dbReference>